<dbReference type="Pfam" id="PF12911">
    <property type="entry name" value="OppC_N"/>
    <property type="match status" value="1"/>
</dbReference>
<dbReference type="PROSITE" id="PS50928">
    <property type="entry name" value="ABC_TM1"/>
    <property type="match status" value="1"/>
</dbReference>
<evidence type="ECO:0000313" key="9">
    <source>
        <dbReference type="EMBL" id="OPX42618.1"/>
    </source>
</evidence>
<feature type="transmembrane region" description="Helical" evidence="7">
    <location>
        <begin position="379"/>
        <end position="400"/>
    </location>
</feature>
<feature type="domain" description="ABC transmembrane type-1" evidence="8">
    <location>
        <begin position="259"/>
        <end position="457"/>
    </location>
</feature>
<evidence type="ECO:0000256" key="6">
    <source>
        <dbReference type="ARBA" id="ARBA00023136"/>
    </source>
</evidence>
<feature type="transmembrane region" description="Helical" evidence="7">
    <location>
        <begin position="261"/>
        <end position="286"/>
    </location>
</feature>
<dbReference type="NCBIfam" id="NF045476">
    <property type="entry name" value="Opp4C"/>
    <property type="match status" value="1"/>
</dbReference>
<sequence length="470" mass="51543">MTRFYKVLALLLLMFSVSCYSMPFLRFKDYAALTGIDLITNLNRRIELENLARTAQIHVFRSTSTYLLLTLIFLLIALGLMICSTLKDCKKSLDAAILTIAAALVSYGLQLTNTETSVADFFGKILLSTKTGNGEIAYKPSEIIAATGIGARLLVVLCLLSMALIAGARIIAAYEKYSDSNIKTPWSMAMRQFVRNRLAIIGAAIIILLIILCFFGPVFSNYSLLKTNILTAKEGPGMEHLLGTDGSGRDILTRLMYGGRISLTVGFVVVVLEILIGAAIGGVAGYYGGRLDNMLMRVVDIFLSLPFLPVVIILGAVMSDLDVSPQRRIYFVMLIIGVLGWPMMARLVRGQILSLREQEYMLAAEALGIKDRHKIMRHLIPNVIPTIIVAATLAVGDAILSESALSFLGLGVAMPFPSWGNMVQAVRDTNDFMLRSWIWIPPGISIFITVLAVNFVGDGLRDAFDPKMKR</sequence>
<reference evidence="9 10" key="1">
    <citation type="submission" date="2017-03" db="EMBL/GenBank/DDBJ databases">
        <title>Genome sequence of Clostridium hungatei DSM 14427.</title>
        <authorList>
            <person name="Poehlein A."/>
            <person name="Daniel R."/>
        </authorList>
    </citation>
    <scope>NUCLEOTIDE SEQUENCE [LARGE SCALE GENOMIC DNA]</scope>
    <source>
        <strain evidence="9 10">DSM 14427</strain>
    </source>
</reference>
<proteinExistence type="inferred from homology"/>
<feature type="transmembrane region" description="Helical" evidence="7">
    <location>
        <begin position="198"/>
        <end position="219"/>
    </location>
</feature>
<feature type="transmembrane region" description="Helical" evidence="7">
    <location>
        <begin position="143"/>
        <end position="166"/>
    </location>
</feature>
<feature type="transmembrane region" description="Helical" evidence="7">
    <location>
        <begin position="93"/>
        <end position="112"/>
    </location>
</feature>
<feature type="transmembrane region" description="Helical" evidence="7">
    <location>
        <begin position="437"/>
        <end position="460"/>
    </location>
</feature>
<dbReference type="OrthoDB" id="9783218at2"/>
<accession>A0A1V4SFH4</accession>
<feature type="transmembrane region" description="Helical" evidence="7">
    <location>
        <begin position="329"/>
        <end position="348"/>
    </location>
</feature>
<dbReference type="CDD" id="cd06261">
    <property type="entry name" value="TM_PBP2"/>
    <property type="match status" value="1"/>
</dbReference>
<keyword evidence="4 7" id="KW-0812">Transmembrane</keyword>
<dbReference type="GO" id="GO:0055085">
    <property type="term" value="P:transmembrane transport"/>
    <property type="evidence" value="ECO:0007669"/>
    <property type="project" value="InterPro"/>
</dbReference>
<keyword evidence="3" id="KW-1003">Cell membrane</keyword>
<dbReference type="PANTHER" id="PTHR43386">
    <property type="entry name" value="OLIGOPEPTIDE TRANSPORT SYSTEM PERMEASE PROTEIN APPC"/>
    <property type="match status" value="1"/>
</dbReference>
<comment type="caution">
    <text evidence="9">The sequence shown here is derived from an EMBL/GenBank/DDBJ whole genome shotgun (WGS) entry which is preliminary data.</text>
</comment>
<protein>
    <submittedName>
        <fullName evidence="9">Oligopeptide transport system permease protein OppC</fullName>
    </submittedName>
</protein>
<feature type="transmembrane region" description="Helical" evidence="7">
    <location>
        <begin position="298"/>
        <end position="317"/>
    </location>
</feature>
<evidence type="ECO:0000259" key="8">
    <source>
        <dbReference type="PROSITE" id="PS50928"/>
    </source>
</evidence>
<evidence type="ECO:0000256" key="4">
    <source>
        <dbReference type="ARBA" id="ARBA00022692"/>
    </source>
</evidence>
<dbReference type="GO" id="GO:0005886">
    <property type="term" value="C:plasma membrane"/>
    <property type="evidence" value="ECO:0007669"/>
    <property type="project" value="UniProtKB-SubCell"/>
</dbReference>
<dbReference type="Gene3D" id="1.10.3720.10">
    <property type="entry name" value="MetI-like"/>
    <property type="match status" value="1"/>
</dbReference>
<evidence type="ECO:0000256" key="7">
    <source>
        <dbReference type="RuleBase" id="RU363032"/>
    </source>
</evidence>
<dbReference type="RefSeq" id="WP_080065868.1">
    <property type="nucleotide sequence ID" value="NZ_MZGX01000026.1"/>
</dbReference>
<keyword evidence="2 7" id="KW-0813">Transport</keyword>
<dbReference type="InterPro" id="IPR053523">
    <property type="entry name" value="Oligopeptide_permease_AppC"/>
</dbReference>
<comment type="similarity">
    <text evidence="7">Belongs to the binding-protein-dependent transport system permease family.</text>
</comment>
<gene>
    <name evidence="9" type="primary">oppC_2</name>
    <name evidence="9" type="ORF">CLHUN_34380</name>
</gene>
<dbReference type="InterPro" id="IPR050366">
    <property type="entry name" value="BP-dependent_transpt_permease"/>
</dbReference>
<dbReference type="InterPro" id="IPR035906">
    <property type="entry name" value="MetI-like_sf"/>
</dbReference>
<dbReference type="InterPro" id="IPR025966">
    <property type="entry name" value="OppC_N"/>
</dbReference>
<name>A0A1V4SFH4_RUMHU</name>
<evidence type="ECO:0000256" key="1">
    <source>
        <dbReference type="ARBA" id="ARBA00004651"/>
    </source>
</evidence>
<organism evidence="9 10">
    <name type="scientific">Ruminiclostridium hungatei</name>
    <name type="common">Clostridium hungatei</name>
    <dbReference type="NCBI Taxonomy" id="48256"/>
    <lineage>
        <taxon>Bacteria</taxon>
        <taxon>Bacillati</taxon>
        <taxon>Bacillota</taxon>
        <taxon>Clostridia</taxon>
        <taxon>Eubacteriales</taxon>
        <taxon>Oscillospiraceae</taxon>
        <taxon>Ruminiclostridium</taxon>
    </lineage>
</organism>
<evidence type="ECO:0000256" key="3">
    <source>
        <dbReference type="ARBA" id="ARBA00022475"/>
    </source>
</evidence>
<dbReference type="PROSITE" id="PS51257">
    <property type="entry name" value="PROKAR_LIPOPROTEIN"/>
    <property type="match status" value="1"/>
</dbReference>
<evidence type="ECO:0000256" key="2">
    <source>
        <dbReference type="ARBA" id="ARBA00022448"/>
    </source>
</evidence>
<keyword evidence="10" id="KW-1185">Reference proteome</keyword>
<comment type="subcellular location">
    <subcellularLocation>
        <location evidence="1 7">Cell membrane</location>
        <topology evidence="1 7">Multi-pass membrane protein</topology>
    </subcellularLocation>
</comment>
<dbReference type="Pfam" id="PF00528">
    <property type="entry name" value="BPD_transp_1"/>
    <property type="match status" value="1"/>
</dbReference>
<feature type="transmembrane region" description="Helical" evidence="7">
    <location>
        <begin position="66"/>
        <end position="86"/>
    </location>
</feature>
<dbReference type="STRING" id="48256.CLHUN_34380"/>
<dbReference type="AlphaFoldDB" id="A0A1V4SFH4"/>
<evidence type="ECO:0000313" key="10">
    <source>
        <dbReference type="Proteomes" id="UP000191554"/>
    </source>
</evidence>
<dbReference type="PANTHER" id="PTHR43386:SF1">
    <property type="entry name" value="D,D-DIPEPTIDE TRANSPORT SYSTEM PERMEASE PROTEIN DDPC-RELATED"/>
    <property type="match status" value="1"/>
</dbReference>
<dbReference type="SUPFAM" id="SSF161098">
    <property type="entry name" value="MetI-like"/>
    <property type="match status" value="1"/>
</dbReference>
<dbReference type="EMBL" id="MZGX01000026">
    <property type="protein sequence ID" value="OPX42618.1"/>
    <property type="molecule type" value="Genomic_DNA"/>
</dbReference>
<keyword evidence="5 7" id="KW-1133">Transmembrane helix</keyword>
<dbReference type="InterPro" id="IPR000515">
    <property type="entry name" value="MetI-like"/>
</dbReference>
<evidence type="ECO:0000256" key="5">
    <source>
        <dbReference type="ARBA" id="ARBA00022989"/>
    </source>
</evidence>
<dbReference type="Proteomes" id="UP000191554">
    <property type="component" value="Unassembled WGS sequence"/>
</dbReference>
<keyword evidence="6 7" id="KW-0472">Membrane</keyword>